<dbReference type="InterPro" id="IPR043128">
    <property type="entry name" value="Rev_trsase/Diguanyl_cyclase"/>
</dbReference>
<dbReference type="EMBL" id="SNRW01028560">
    <property type="protein sequence ID" value="KAA6359324.1"/>
    <property type="molecule type" value="Genomic_DNA"/>
</dbReference>
<sequence length="251" mass="29796">MKYWNPSFVIPKAGGKFRKILDCREVNRATEQLHFKIESTQELMEVIQLGDSATILELEKVYLHFRVEENLNNYFDFRFERQDYVFTGFPFGWVRSPAIFCSTLRVAIKTIQEQVGVRLVAYMDDLLQLEQEGWALEENTVREVSVTQGFEMDGGKTQVLDESREEFRIFQMELGVFEVGGKSSKLQMERNEEIDQKMDVAIDERSRRRIREVASLQGELNFCDYRWGMLLYIANQQIKRKQYHQREESKW</sequence>
<dbReference type="Pfam" id="PF00078">
    <property type="entry name" value="RVT_1"/>
    <property type="match status" value="1"/>
</dbReference>
<dbReference type="InterPro" id="IPR052055">
    <property type="entry name" value="Hepadnavirus_pol/RT"/>
</dbReference>
<dbReference type="Proteomes" id="UP000324800">
    <property type="component" value="Unassembled WGS sequence"/>
</dbReference>
<dbReference type="PANTHER" id="PTHR33050:SF7">
    <property type="entry name" value="RIBONUCLEASE H"/>
    <property type="match status" value="1"/>
</dbReference>
<evidence type="ECO:0000259" key="1">
    <source>
        <dbReference type="PROSITE" id="PS50878"/>
    </source>
</evidence>
<dbReference type="InterPro" id="IPR043502">
    <property type="entry name" value="DNA/RNA_pol_sf"/>
</dbReference>
<evidence type="ECO:0000313" key="3">
    <source>
        <dbReference type="Proteomes" id="UP000324800"/>
    </source>
</evidence>
<protein>
    <recommendedName>
        <fullName evidence="1">Reverse transcriptase domain-containing protein</fullName>
    </recommendedName>
</protein>
<dbReference type="AlphaFoldDB" id="A0A5J4TLP3"/>
<dbReference type="PROSITE" id="PS50878">
    <property type="entry name" value="RT_POL"/>
    <property type="match status" value="1"/>
</dbReference>
<feature type="domain" description="Reverse transcriptase" evidence="1">
    <location>
        <begin position="1"/>
        <end position="172"/>
    </location>
</feature>
<name>A0A5J4TLP3_9EUKA</name>
<organism evidence="2 3">
    <name type="scientific">Streblomastix strix</name>
    <dbReference type="NCBI Taxonomy" id="222440"/>
    <lineage>
        <taxon>Eukaryota</taxon>
        <taxon>Metamonada</taxon>
        <taxon>Preaxostyla</taxon>
        <taxon>Oxymonadida</taxon>
        <taxon>Streblomastigidae</taxon>
        <taxon>Streblomastix</taxon>
    </lineage>
</organism>
<accession>A0A5J4TLP3</accession>
<reference evidence="2 3" key="1">
    <citation type="submission" date="2019-03" db="EMBL/GenBank/DDBJ databases">
        <title>Single cell metagenomics reveals metabolic interactions within the superorganism composed of flagellate Streblomastix strix and complex community of Bacteroidetes bacteria on its surface.</title>
        <authorList>
            <person name="Treitli S.C."/>
            <person name="Kolisko M."/>
            <person name="Husnik F."/>
            <person name="Keeling P."/>
            <person name="Hampl V."/>
        </authorList>
    </citation>
    <scope>NUCLEOTIDE SEQUENCE [LARGE SCALE GENOMIC DNA]</scope>
    <source>
        <strain evidence="2">ST1C</strain>
    </source>
</reference>
<evidence type="ECO:0000313" key="2">
    <source>
        <dbReference type="EMBL" id="KAA6359324.1"/>
    </source>
</evidence>
<dbReference type="InterPro" id="IPR000477">
    <property type="entry name" value="RT_dom"/>
</dbReference>
<comment type="caution">
    <text evidence="2">The sequence shown here is derived from an EMBL/GenBank/DDBJ whole genome shotgun (WGS) entry which is preliminary data.</text>
</comment>
<dbReference type="SUPFAM" id="SSF56672">
    <property type="entry name" value="DNA/RNA polymerases"/>
    <property type="match status" value="1"/>
</dbReference>
<gene>
    <name evidence="2" type="ORF">EZS28_045150</name>
</gene>
<dbReference type="Gene3D" id="3.10.10.10">
    <property type="entry name" value="HIV Type 1 Reverse Transcriptase, subunit A, domain 1"/>
    <property type="match status" value="1"/>
</dbReference>
<dbReference type="PANTHER" id="PTHR33050">
    <property type="entry name" value="REVERSE TRANSCRIPTASE DOMAIN-CONTAINING PROTEIN"/>
    <property type="match status" value="1"/>
</dbReference>
<proteinExistence type="predicted"/>
<dbReference type="Gene3D" id="3.30.70.270">
    <property type="match status" value="1"/>
</dbReference>